<evidence type="ECO:0000313" key="2">
    <source>
        <dbReference type="Proteomes" id="UP000272528"/>
    </source>
</evidence>
<dbReference type="RefSeq" id="WP_126019807.1">
    <property type="nucleotide sequence ID" value="NZ_CP034437.1"/>
</dbReference>
<sequence length="251" mass="28638">MWILSLQNGGSLHRLSSSNFSRHLSVWKEYGHSEQELFYLTSPHLSHLHYPDDNATASYKMDVLLQILNTALILTDSRPVHGLDLSYKFPNDAYQDAYRNQDPLLHLEQLHNPFVPDVELYAEDSNAVGKIIALTHDDDLVREVIVLYGLSLKEPLYLLINAYKISEDIEYDLNRLKKEPGIDPTKVAALDAALQPFRNGGVYRHYINNRSAAGLQARHGANTHPFNKTKPTFEEIQRALHVLINTWIDAK</sequence>
<name>A0A3Q8X9B8_9BACL</name>
<dbReference type="Proteomes" id="UP000272528">
    <property type="component" value="Chromosome"/>
</dbReference>
<keyword evidence="2" id="KW-1185">Reference proteome</keyword>
<dbReference type="OrthoDB" id="2990368at2"/>
<proteinExistence type="predicted"/>
<dbReference type="KEGG" id="palb:EJC50_29430"/>
<dbReference type="AlphaFoldDB" id="A0A3Q8X9B8"/>
<protein>
    <submittedName>
        <fullName evidence="1">Uncharacterized protein</fullName>
    </submittedName>
</protein>
<organism evidence="1 2">
    <name type="scientific">Paenibacillus albus</name>
    <dbReference type="NCBI Taxonomy" id="2495582"/>
    <lineage>
        <taxon>Bacteria</taxon>
        <taxon>Bacillati</taxon>
        <taxon>Bacillota</taxon>
        <taxon>Bacilli</taxon>
        <taxon>Bacillales</taxon>
        <taxon>Paenibacillaceae</taxon>
        <taxon>Paenibacillus</taxon>
    </lineage>
</organism>
<gene>
    <name evidence="1" type="ORF">EJC50_29430</name>
</gene>
<reference evidence="2" key="1">
    <citation type="submission" date="2018-12" db="EMBL/GenBank/DDBJ databases">
        <title>Genome sequence of Peanibacillus sp.</title>
        <authorList>
            <person name="Subramani G."/>
            <person name="Srinivasan S."/>
            <person name="Kim M.K."/>
        </authorList>
    </citation>
    <scope>NUCLEOTIDE SEQUENCE [LARGE SCALE GENOMIC DNA]</scope>
    <source>
        <strain evidence="2">18JY67-1</strain>
    </source>
</reference>
<dbReference type="EMBL" id="CP034437">
    <property type="protein sequence ID" value="AZN43353.1"/>
    <property type="molecule type" value="Genomic_DNA"/>
</dbReference>
<accession>A0A3Q8X9B8</accession>
<evidence type="ECO:0000313" key="1">
    <source>
        <dbReference type="EMBL" id="AZN43353.1"/>
    </source>
</evidence>